<name>A0AAN8JLE5_PATCE</name>
<evidence type="ECO:0000259" key="10">
    <source>
        <dbReference type="Pfam" id="PF03522"/>
    </source>
</evidence>
<proteinExistence type="inferred from homology"/>
<feature type="transmembrane region" description="Helical" evidence="8">
    <location>
        <begin position="244"/>
        <end position="264"/>
    </location>
</feature>
<keyword evidence="7 8" id="KW-0472">Membrane</keyword>
<keyword evidence="5 8" id="KW-0812">Transmembrane</keyword>
<evidence type="ECO:0000256" key="5">
    <source>
        <dbReference type="ARBA" id="ARBA00022692"/>
    </source>
</evidence>
<dbReference type="GO" id="GO:0015379">
    <property type="term" value="F:potassium:chloride symporter activity"/>
    <property type="evidence" value="ECO:0007669"/>
    <property type="project" value="TreeGrafter"/>
</dbReference>
<keyword evidence="12" id="KW-1185">Reference proteome</keyword>
<feature type="domain" description="SLC12A transporter C-terminal" evidence="10">
    <location>
        <begin position="601"/>
        <end position="689"/>
    </location>
</feature>
<feature type="transmembrane region" description="Helical" evidence="8">
    <location>
        <begin position="218"/>
        <end position="237"/>
    </location>
</feature>
<keyword evidence="6 8" id="KW-1133">Transmembrane helix</keyword>
<dbReference type="InterPro" id="IPR004841">
    <property type="entry name" value="AA-permease/SLC12A_dom"/>
</dbReference>
<comment type="subcellular location">
    <subcellularLocation>
        <location evidence="1">Membrane</location>
        <topology evidence="1">Multi-pass membrane protein</topology>
    </subcellularLocation>
</comment>
<feature type="transmembrane region" description="Helical" evidence="8">
    <location>
        <begin position="358"/>
        <end position="384"/>
    </location>
</feature>
<accession>A0AAN8JLE5</accession>
<organism evidence="11 12">
    <name type="scientific">Patella caerulea</name>
    <name type="common">Rayed Mediterranean limpet</name>
    <dbReference type="NCBI Taxonomy" id="87958"/>
    <lineage>
        <taxon>Eukaryota</taxon>
        <taxon>Metazoa</taxon>
        <taxon>Spiralia</taxon>
        <taxon>Lophotrochozoa</taxon>
        <taxon>Mollusca</taxon>
        <taxon>Gastropoda</taxon>
        <taxon>Patellogastropoda</taxon>
        <taxon>Patelloidea</taxon>
        <taxon>Patellidae</taxon>
        <taxon>Patella</taxon>
    </lineage>
</organism>
<dbReference type="GO" id="GO:0016020">
    <property type="term" value="C:membrane"/>
    <property type="evidence" value="ECO:0007669"/>
    <property type="project" value="UniProtKB-SubCell"/>
</dbReference>
<feature type="transmembrane region" description="Helical" evidence="8">
    <location>
        <begin position="396"/>
        <end position="418"/>
    </location>
</feature>
<dbReference type="InterPro" id="IPR004842">
    <property type="entry name" value="SLC12A_fam"/>
</dbReference>
<feature type="domain" description="Amino acid permease/ SLC12A" evidence="9">
    <location>
        <begin position="98"/>
        <end position="590"/>
    </location>
</feature>
<evidence type="ECO:0000256" key="7">
    <source>
        <dbReference type="ARBA" id="ARBA00023136"/>
    </source>
</evidence>
<evidence type="ECO:0000256" key="2">
    <source>
        <dbReference type="ARBA" id="ARBA00010593"/>
    </source>
</evidence>
<feature type="transmembrane region" description="Helical" evidence="8">
    <location>
        <begin position="450"/>
        <end position="472"/>
    </location>
</feature>
<sequence length="949" mass="105617">MNRYSSFCSIRRESMPSSAISSARVSKSDSCIQLESVELQKENSNENLPLLPHEKWLRRLMSIFCGTLAKSYDPETNTSQDFKRRLGAFAGVFAPVALGQFGNNLFLRTGFVVGQAGILEAIAQLFIAYIILVLTVLSICAISTNGAVEGGGAYYMISRALGPEFGGSIGFLFYVANVLACALYISGFVEGILQNFGPGGTYVSDGGGLPDGSDWWKYLYATVVLFFCLIVCIIGGAMFARTSAFILLIVVICLLSVIISIFAINHDIPVKIPITNQIVYSGNSSDVANITGNYTGLRELTFRNNLYENYTKDYNTGDEMNFATVFAILFSSVTGILNGANMSGELKDPSKSIPKGTLAAVGFTFVSYLVISILIGGSCSRFLLTNDYVFLQQINLWGPFVVIGIFAATLSAALGNLIGASRILEALGVDELFWIFLKPATKTSKGGNPYMAVIISWALVQLVLLVGSLNAIAPATSVFFLLSYAAVNLACLALELASAPNFRPTFRYFTWYTCVLALLGCMIMCFLISAVYTSIALVIMLLLVILLHFRSLPTSWGSISQALIFHQVRKYLLMLDSRKAHVKYWRPQILLMVANPRQSCELIDFINDIKKSGLYVLGHVKIGKLEDYPSDPILDIYPHWLSLVDHLKIKAFVEITLSRSVNEGLQHLVRVSGIGGMKPNTVCLGFYDNAEPSDSLVKTKVRKRKLLGDVENCSYRKVDSYFEAIREDDPKKLTGFEYVKLIQDCLKLQKNVCICRNFNQLNKQKISEEDGMYYIDVWPVNLFRPETASFFDNTCLFMLQLACVLNMVPKWRGKTTLRVFLCINAQSDNTIQKEQKLEMFLRQLRILAKIQIVSWDHLQHYITNKSLEEDSDGSHMHEFQEVSEEFIKSINELIQANSSRTAVSFFYLPKPPTDSTQFSTYLSHLDALTTNLQPSVMIHGLHPVTSTTL</sequence>
<reference evidence="11 12" key="1">
    <citation type="submission" date="2024-01" db="EMBL/GenBank/DDBJ databases">
        <title>The genome of the rayed Mediterranean limpet Patella caerulea (Linnaeus, 1758).</title>
        <authorList>
            <person name="Anh-Thu Weber A."/>
            <person name="Halstead-Nussloch G."/>
        </authorList>
    </citation>
    <scope>NUCLEOTIDE SEQUENCE [LARGE SCALE GENOMIC DNA]</scope>
    <source>
        <strain evidence="11">AATW-2023a</strain>
        <tissue evidence="11">Whole specimen</tissue>
    </source>
</reference>
<evidence type="ECO:0000259" key="9">
    <source>
        <dbReference type="Pfam" id="PF00324"/>
    </source>
</evidence>
<dbReference type="Pfam" id="PF03522">
    <property type="entry name" value="SLC12"/>
    <property type="match status" value="1"/>
</dbReference>
<feature type="transmembrane region" description="Helical" evidence="8">
    <location>
        <begin position="509"/>
        <end position="529"/>
    </location>
</feature>
<dbReference type="GO" id="GO:0055075">
    <property type="term" value="P:potassium ion homeostasis"/>
    <property type="evidence" value="ECO:0007669"/>
    <property type="project" value="TreeGrafter"/>
</dbReference>
<dbReference type="InterPro" id="IPR018491">
    <property type="entry name" value="SLC12_C"/>
</dbReference>
<evidence type="ECO:0000256" key="6">
    <source>
        <dbReference type="ARBA" id="ARBA00022989"/>
    </source>
</evidence>
<evidence type="ECO:0000313" key="12">
    <source>
        <dbReference type="Proteomes" id="UP001347796"/>
    </source>
</evidence>
<protein>
    <recommendedName>
        <fullName evidence="3">Solute carrier family 12 member 9</fullName>
    </recommendedName>
</protein>
<dbReference type="PANTHER" id="PTHR11827:SF72">
    <property type="entry name" value="GH08340P"/>
    <property type="match status" value="1"/>
</dbReference>
<comment type="similarity">
    <text evidence="2">Belongs to the SLC12A transporter family.</text>
</comment>
<dbReference type="GO" id="GO:0006884">
    <property type="term" value="P:cell volume homeostasis"/>
    <property type="evidence" value="ECO:0007669"/>
    <property type="project" value="TreeGrafter"/>
</dbReference>
<dbReference type="GO" id="GO:0055064">
    <property type="term" value="P:chloride ion homeostasis"/>
    <property type="evidence" value="ECO:0007669"/>
    <property type="project" value="TreeGrafter"/>
</dbReference>
<feature type="transmembrane region" description="Helical" evidence="8">
    <location>
        <begin position="86"/>
        <end position="106"/>
    </location>
</feature>
<feature type="transmembrane region" description="Helical" evidence="8">
    <location>
        <begin position="478"/>
        <end position="497"/>
    </location>
</feature>
<dbReference type="PANTHER" id="PTHR11827">
    <property type="entry name" value="SOLUTE CARRIER FAMILY 12, CATION COTRANSPORTERS"/>
    <property type="match status" value="1"/>
</dbReference>
<dbReference type="EMBL" id="JAZGQO010000010">
    <property type="protein sequence ID" value="KAK6176288.1"/>
    <property type="molecule type" value="Genomic_DNA"/>
</dbReference>
<dbReference type="Gene3D" id="1.20.1740.10">
    <property type="entry name" value="Amino acid/polyamine transporter I"/>
    <property type="match status" value="1"/>
</dbReference>
<feature type="transmembrane region" description="Helical" evidence="8">
    <location>
        <begin position="126"/>
        <end position="148"/>
    </location>
</feature>
<feature type="transmembrane region" description="Helical" evidence="8">
    <location>
        <begin position="169"/>
        <end position="189"/>
    </location>
</feature>
<gene>
    <name evidence="11" type="ORF">SNE40_014598</name>
</gene>
<evidence type="ECO:0000256" key="4">
    <source>
        <dbReference type="ARBA" id="ARBA00022448"/>
    </source>
</evidence>
<comment type="caution">
    <text evidence="11">The sequence shown here is derived from an EMBL/GenBank/DDBJ whole genome shotgun (WGS) entry which is preliminary data.</text>
</comment>
<dbReference type="Pfam" id="PF00324">
    <property type="entry name" value="AA_permease"/>
    <property type="match status" value="1"/>
</dbReference>
<feature type="transmembrane region" description="Helical" evidence="8">
    <location>
        <begin position="320"/>
        <end position="337"/>
    </location>
</feature>
<evidence type="ECO:0000313" key="11">
    <source>
        <dbReference type="EMBL" id="KAK6176288.1"/>
    </source>
</evidence>
<dbReference type="Proteomes" id="UP001347796">
    <property type="component" value="Unassembled WGS sequence"/>
</dbReference>
<dbReference type="FunFam" id="1.20.1740.10:FF:000013">
    <property type="entry name" value="Solute carrier family 12 member"/>
    <property type="match status" value="1"/>
</dbReference>
<dbReference type="AlphaFoldDB" id="A0AAN8JLE5"/>
<evidence type="ECO:0000256" key="8">
    <source>
        <dbReference type="SAM" id="Phobius"/>
    </source>
</evidence>
<evidence type="ECO:0000256" key="1">
    <source>
        <dbReference type="ARBA" id="ARBA00004141"/>
    </source>
</evidence>
<evidence type="ECO:0000256" key="3">
    <source>
        <dbReference type="ARBA" id="ARBA00019359"/>
    </source>
</evidence>
<keyword evidence="4" id="KW-0813">Transport</keyword>